<feature type="compositionally biased region" description="Low complexity" evidence="4">
    <location>
        <begin position="700"/>
        <end position="718"/>
    </location>
</feature>
<evidence type="ECO:0000256" key="1">
    <source>
        <dbReference type="ARBA" id="ARBA00022723"/>
    </source>
</evidence>
<dbReference type="PROSITE" id="PS00479">
    <property type="entry name" value="ZF_DAG_PE_1"/>
    <property type="match status" value="1"/>
</dbReference>
<dbReference type="GO" id="GO:0051233">
    <property type="term" value="C:spindle midzone"/>
    <property type="evidence" value="ECO:0007669"/>
    <property type="project" value="TreeGrafter"/>
</dbReference>
<evidence type="ECO:0000259" key="5">
    <source>
        <dbReference type="PROSITE" id="PS50081"/>
    </source>
</evidence>
<dbReference type="GO" id="GO:0007266">
    <property type="term" value="P:Rho protein signal transduction"/>
    <property type="evidence" value="ECO:0007669"/>
    <property type="project" value="TreeGrafter"/>
</dbReference>
<feature type="coiled-coil region" evidence="3">
    <location>
        <begin position="92"/>
        <end position="161"/>
    </location>
</feature>
<dbReference type="Proteomes" id="UP000031036">
    <property type="component" value="Unassembled WGS sequence"/>
</dbReference>
<dbReference type="OrthoDB" id="2218807at2759"/>
<dbReference type="GO" id="GO:0005096">
    <property type="term" value="F:GTPase activator activity"/>
    <property type="evidence" value="ECO:0007669"/>
    <property type="project" value="TreeGrafter"/>
</dbReference>
<dbReference type="Gene3D" id="1.10.555.10">
    <property type="entry name" value="Rho GTPase activation protein"/>
    <property type="match status" value="1"/>
</dbReference>
<comment type="caution">
    <text evidence="7">The sequence shown here is derived from an EMBL/GenBank/DDBJ whole genome shotgun (WGS) entry which is preliminary data.</text>
</comment>
<dbReference type="InterPro" id="IPR000198">
    <property type="entry name" value="RhoGAP_dom"/>
</dbReference>
<feature type="region of interest" description="Disordered" evidence="4">
    <location>
        <begin position="186"/>
        <end position="224"/>
    </location>
</feature>
<reference evidence="7 8" key="1">
    <citation type="submission" date="2014-11" db="EMBL/GenBank/DDBJ databases">
        <title>Genetic blueprint of the zoonotic pathogen Toxocara canis.</title>
        <authorList>
            <person name="Zhu X.-Q."/>
            <person name="Korhonen P.K."/>
            <person name="Cai H."/>
            <person name="Young N.D."/>
            <person name="Nejsum P."/>
            <person name="von Samson-Himmelstjerna G."/>
            <person name="Boag P.R."/>
            <person name="Tan P."/>
            <person name="Li Q."/>
            <person name="Min J."/>
            <person name="Yang Y."/>
            <person name="Wang X."/>
            <person name="Fang X."/>
            <person name="Hall R.S."/>
            <person name="Hofmann A."/>
            <person name="Sternberg P.W."/>
            <person name="Jex A.R."/>
            <person name="Gasser R.B."/>
        </authorList>
    </citation>
    <scope>NUCLEOTIDE SEQUENCE [LARGE SCALE GENOMIC DNA]</scope>
    <source>
        <strain evidence="7">PN_DK_2014</strain>
    </source>
</reference>
<protein>
    <submittedName>
        <fullName evidence="7">Rac GTPase-activating protein 1</fullName>
    </submittedName>
</protein>
<keyword evidence="3" id="KW-0175">Coiled coil</keyword>
<dbReference type="GO" id="GO:0032154">
    <property type="term" value="C:cleavage furrow"/>
    <property type="evidence" value="ECO:0007669"/>
    <property type="project" value="TreeGrafter"/>
</dbReference>
<feature type="region of interest" description="Disordered" evidence="4">
    <location>
        <begin position="253"/>
        <end position="299"/>
    </location>
</feature>
<dbReference type="PROSITE" id="PS50238">
    <property type="entry name" value="RHOGAP"/>
    <property type="match status" value="1"/>
</dbReference>
<feature type="region of interest" description="Disordered" evidence="4">
    <location>
        <begin position="725"/>
        <end position="747"/>
    </location>
</feature>
<evidence type="ECO:0000256" key="2">
    <source>
        <dbReference type="ARBA" id="ARBA00022833"/>
    </source>
</evidence>
<dbReference type="Pfam" id="PF00620">
    <property type="entry name" value="RhoGAP"/>
    <property type="match status" value="1"/>
</dbReference>
<dbReference type="AlphaFoldDB" id="A0A0B2VNW4"/>
<dbReference type="GO" id="GO:0046872">
    <property type="term" value="F:metal ion binding"/>
    <property type="evidence" value="ECO:0007669"/>
    <property type="project" value="UniProtKB-KW"/>
</dbReference>
<dbReference type="InterPro" id="IPR046349">
    <property type="entry name" value="C1-like_sf"/>
</dbReference>
<evidence type="ECO:0000256" key="4">
    <source>
        <dbReference type="SAM" id="MobiDB-lite"/>
    </source>
</evidence>
<feature type="domain" description="Phorbol-ester/DAG-type" evidence="5">
    <location>
        <begin position="407"/>
        <end position="457"/>
    </location>
</feature>
<accession>A0A0B2VNW4</accession>
<feature type="region of interest" description="Disordered" evidence="4">
    <location>
        <begin position="700"/>
        <end position="719"/>
    </location>
</feature>
<evidence type="ECO:0000313" key="8">
    <source>
        <dbReference type="Proteomes" id="UP000031036"/>
    </source>
</evidence>
<dbReference type="SMART" id="SM00109">
    <property type="entry name" value="C1"/>
    <property type="match status" value="1"/>
</dbReference>
<dbReference type="PANTHER" id="PTHR46199:SF3">
    <property type="entry name" value="RAC GTPASE-ACTIVATING PROTEIN 1"/>
    <property type="match status" value="1"/>
</dbReference>
<feature type="compositionally biased region" description="Basic residues" evidence="4">
    <location>
        <begin position="264"/>
        <end position="274"/>
    </location>
</feature>
<keyword evidence="2" id="KW-0862">Zinc</keyword>
<evidence type="ECO:0000259" key="6">
    <source>
        <dbReference type="PROSITE" id="PS50238"/>
    </source>
</evidence>
<keyword evidence="1" id="KW-0479">Metal-binding</keyword>
<name>A0A0B2VNW4_TOXCA</name>
<evidence type="ECO:0000313" key="7">
    <source>
        <dbReference type="EMBL" id="KHN85206.1"/>
    </source>
</evidence>
<dbReference type="GO" id="GO:0030496">
    <property type="term" value="C:midbody"/>
    <property type="evidence" value="ECO:0007669"/>
    <property type="project" value="TreeGrafter"/>
</dbReference>
<dbReference type="Gene3D" id="3.30.60.20">
    <property type="match status" value="1"/>
</dbReference>
<feature type="compositionally biased region" description="Polar residues" evidence="4">
    <location>
        <begin position="196"/>
        <end position="217"/>
    </location>
</feature>
<evidence type="ECO:0000256" key="3">
    <source>
        <dbReference type="SAM" id="Coils"/>
    </source>
</evidence>
<keyword evidence="8" id="KW-1185">Reference proteome</keyword>
<dbReference type="GO" id="GO:0005634">
    <property type="term" value="C:nucleus"/>
    <property type="evidence" value="ECO:0007669"/>
    <property type="project" value="TreeGrafter"/>
</dbReference>
<feature type="non-terminal residue" evidence="7">
    <location>
        <position position="1"/>
    </location>
</feature>
<dbReference type="OMA" id="RICAVDK"/>
<proteinExistence type="predicted"/>
<dbReference type="CDD" id="cd00029">
    <property type="entry name" value="C1"/>
    <property type="match status" value="1"/>
</dbReference>
<gene>
    <name evidence="7" type="primary">RACGAP1</name>
    <name evidence="7" type="ORF">Tcan_04159</name>
</gene>
<sequence>RQSDGWLNSDGGVKKPLPVGNELLMEYYFRLSGTKPAAQIHHLEIANWTNKGMMLSSELSRAILAQHAENRSYAHELTQGREIEILKLLDLLDRTRQRWDDAKKDADRLRAQLNSAEADSDKLRSEVRVLREQLRDARAQIASLMSEKQAVEIDLTEMDRKFELVRELLKDDISHLNDEDQQKLAFLKDDHKSRPLVTSNQHARTRATGSRSGGNELSQDDDIDYDKTDDSICACYDESEEDAYLRNGKVFRRSRSNSAAPQARVRHGAAKRSKSLNQPPLDMVEEESETPRKRAKENTESTLITATTTISVDPEGKRPSRAKVTIRRSMNRSMSESNILNTEKETAAESASKFNALTPRYGATSTVDLRSKDLSQSEPRSTFSTAWRSPFIPGRSWVNGSSIETRPHNYCSYSSILGDRCDVCNRWIGLGGKPACKCNDCGMHVHRSCIARAPMPCVPRTPTPRTPAKQRPRLKDFCPPTQPMIPHLIIRCVVALEKDHLNCEGLYRIPGQESQVVKLLSDFKNSRVIPKLEYLDTETITGCIKRFLRELRESVIPSSSWEEFVRAAETDDMEALNRSIMDLPFPNRDTLAFLCAHFQKVCENSIRNKMTPEVLARSVAPTIVGHPPSRTMNMMQGGDEANKQIKVMLALLKMPKDYWPKFYTCDPGQQPLISGTGSHTRTPLCHQQQEDGRTPLRVLQPSSHNASSISPSAANQSILGPVRTPPSGQAKHFHPVTRRGNFFGDPY</sequence>
<dbReference type="SMART" id="SM00324">
    <property type="entry name" value="RhoGAP"/>
    <property type="match status" value="1"/>
</dbReference>
<dbReference type="InterPro" id="IPR008936">
    <property type="entry name" value="Rho_GTPase_activation_prot"/>
</dbReference>
<dbReference type="GO" id="GO:0000281">
    <property type="term" value="P:mitotic cytokinesis"/>
    <property type="evidence" value="ECO:0007669"/>
    <property type="project" value="TreeGrafter"/>
</dbReference>
<dbReference type="GO" id="GO:0097149">
    <property type="term" value="C:centralspindlin complex"/>
    <property type="evidence" value="ECO:0007669"/>
    <property type="project" value="TreeGrafter"/>
</dbReference>
<dbReference type="SUPFAM" id="SSF48350">
    <property type="entry name" value="GTPase activation domain, GAP"/>
    <property type="match status" value="1"/>
</dbReference>
<dbReference type="InterPro" id="IPR002219">
    <property type="entry name" value="PKC_DAG/PE"/>
</dbReference>
<dbReference type="PANTHER" id="PTHR46199">
    <property type="entry name" value="RAC GTPASE-ACTIVATING PROTEIN 1"/>
    <property type="match status" value="1"/>
</dbReference>
<dbReference type="EMBL" id="JPKZ01000843">
    <property type="protein sequence ID" value="KHN85206.1"/>
    <property type="molecule type" value="Genomic_DNA"/>
</dbReference>
<organism evidence="7 8">
    <name type="scientific">Toxocara canis</name>
    <name type="common">Canine roundworm</name>
    <dbReference type="NCBI Taxonomy" id="6265"/>
    <lineage>
        <taxon>Eukaryota</taxon>
        <taxon>Metazoa</taxon>
        <taxon>Ecdysozoa</taxon>
        <taxon>Nematoda</taxon>
        <taxon>Chromadorea</taxon>
        <taxon>Rhabditida</taxon>
        <taxon>Spirurina</taxon>
        <taxon>Ascaridomorpha</taxon>
        <taxon>Ascaridoidea</taxon>
        <taxon>Toxocaridae</taxon>
        <taxon>Toxocara</taxon>
    </lineage>
</organism>
<feature type="domain" description="Rho-GAP" evidence="6">
    <location>
        <begin position="472"/>
        <end position="659"/>
    </location>
</feature>
<dbReference type="SUPFAM" id="SSF57889">
    <property type="entry name" value="Cysteine-rich domain"/>
    <property type="match status" value="1"/>
</dbReference>
<dbReference type="GO" id="GO:0051256">
    <property type="term" value="P:mitotic spindle midzone assembly"/>
    <property type="evidence" value="ECO:0007669"/>
    <property type="project" value="TreeGrafter"/>
</dbReference>
<dbReference type="Pfam" id="PF00130">
    <property type="entry name" value="C1_1"/>
    <property type="match status" value="1"/>
</dbReference>
<feature type="compositionally biased region" description="Basic and acidic residues" evidence="4">
    <location>
        <begin position="289"/>
        <end position="299"/>
    </location>
</feature>
<dbReference type="PROSITE" id="PS50081">
    <property type="entry name" value="ZF_DAG_PE_2"/>
    <property type="match status" value="1"/>
</dbReference>
<dbReference type="STRING" id="6265.A0A0B2VNW4"/>